<gene>
    <name evidence="3" type="ORF">PHYPSEUDO_013910</name>
</gene>
<accession>A0A8T1W637</accession>
<feature type="region of interest" description="Disordered" evidence="1">
    <location>
        <begin position="996"/>
        <end position="1018"/>
    </location>
</feature>
<name>A0A8T1W637_9STRA</name>
<sequence>MALVWRVLLAASSSEECDAFDHFLQPQEPSTKQGLDVGLLSSEPPVLPRDGNDEGRNSSQSLLEDLLLYLAVRELAVTAESAGDNAILGVDAQTLQHWEQCEGRQRTQIKCYVGTLHGLLLKSEWDAVSVATLGRVVKRLQNPRARQRFLAFAVQVLRLMLQSKDSLPVSKAGQLSEMEVKLFDEAVRLLLLGATDLWSAIRKDCAKTAAAIAFEFSSQSHIEQLMDSLLCVAIGSRSVSADKRQVTAWTEREGALLALSVLLRSVVMDSTGRQVTADKETDVSQVKDDIKGILGVRQVSGVRYHLGSRHTLTQLPRCLVQTLKPAMYQCLRHDQLGVRQLAAQCLVEYASLCEEPTRLLIFQEVISKLNRINRNEKVTEGDSAENPDESELLDAFEAEGLLDVLARMTPCLPSTFLLKHWNVVFPTLEKYVMHIASSVRQKSSSVVLALAVQSLSREVLASSATSTCEEASLKLVVQMLLSLSRPQSDGNGFCWQRKEGRLLSIDVLVSFLGESLLECRSDACKLLIWKPEPTKSRQRRSSSLTDVQTYMWAHEQARSATWVLDTNEVERHQAAFEGIDHATAESESLVHTIRIWIEKNNAQDGLPASSHEFWQQVLSGCIAQTKEVFESSQFELRRISRQVLPGLMRLVIWADQLTFLASTELETTSGETSWGWMCMKYILLHLRYLEESMVALGGNVETSTSQQLATNWENVWRGIVALENNAQCISTESEATVAKVEVKVMAFLSFGARADLPHQVTQFLDDALRSIIGHIPKTMQPRAQLEAERVSFTSDSSLDRQFCTSLVPILPAVVSSLQYLDERHGRNDSSPSDRIQSREVDLSRSSRWLCLERIILSWLLCDDMFRWITLSKSEAQSQLLESLRMLLHFPRIDLPRGEESEEIDNITQCLQETFAASQTKGTRMKDASYTSLMDIYLQLWLRCITKGCHSTDKVVVIVAQLYSQRQHNVASADAKTERGASSSTCAAAESWGDWDDDEDQVQEASPVGHAQDLQGSPSSDSLFQEVLESLDVNQLNLLREAARGIPDLPGVKGLPTRDITRMQQQIQACL</sequence>
<evidence type="ECO:0000256" key="1">
    <source>
        <dbReference type="SAM" id="MobiDB-lite"/>
    </source>
</evidence>
<keyword evidence="2" id="KW-0732">Signal</keyword>
<organism evidence="3 4">
    <name type="scientific">Phytophthora pseudosyringae</name>
    <dbReference type="NCBI Taxonomy" id="221518"/>
    <lineage>
        <taxon>Eukaryota</taxon>
        <taxon>Sar</taxon>
        <taxon>Stramenopiles</taxon>
        <taxon>Oomycota</taxon>
        <taxon>Peronosporomycetes</taxon>
        <taxon>Peronosporales</taxon>
        <taxon>Peronosporaceae</taxon>
        <taxon>Phytophthora</taxon>
    </lineage>
</organism>
<dbReference type="EMBL" id="JAGDFM010000075">
    <property type="protein sequence ID" value="KAG7387660.1"/>
    <property type="molecule type" value="Genomic_DNA"/>
</dbReference>
<feature type="signal peptide" evidence="2">
    <location>
        <begin position="1"/>
        <end position="19"/>
    </location>
</feature>
<dbReference type="OrthoDB" id="407325at2759"/>
<dbReference type="AlphaFoldDB" id="A0A8T1W637"/>
<comment type="caution">
    <text evidence="3">The sequence shown here is derived from an EMBL/GenBank/DDBJ whole genome shotgun (WGS) entry which is preliminary data.</text>
</comment>
<proteinExistence type="predicted"/>
<keyword evidence="4" id="KW-1185">Reference proteome</keyword>
<feature type="chain" id="PRO_5035812282" evidence="2">
    <location>
        <begin position="20"/>
        <end position="1070"/>
    </location>
</feature>
<protein>
    <submittedName>
        <fullName evidence="3">Uncharacterized protein</fullName>
    </submittedName>
</protein>
<evidence type="ECO:0000313" key="4">
    <source>
        <dbReference type="Proteomes" id="UP000694044"/>
    </source>
</evidence>
<dbReference type="Proteomes" id="UP000694044">
    <property type="component" value="Unassembled WGS sequence"/>
</dbReference>
<reference evidence="3" key="1">
    <citation type="submission" date="2021-02" db="EMBL/GenBank/DDBJ databases">
        <authorList>
            <person name="Palmer J.M."/>
        </authorList>
    </citation>
    <scope>NUCLEOTIDE SEQUENCE</scope>
    <source>
        <strain evidence="3">SCRP734</strain>
    </source>
</reference>
<evidence type="ECO:0000313" key="3">
    <source>
        <dbReference type="EMBL" id="KAG7387660.1"/>
    </source>
</evidence>
<evidence type="ECO:0000256" key="2">
    <source>
        <dbReference type="SAM" id="SignalP"/>
    </source>
</evidence>
<feature type="region of interest" description="Disordered" evidence="1">
    <location>
        <begin position="29"/>
        <end position="58"/>
    </location>
</feature>